<evidence type="ECO:0000313" key="3">
    <source>
        <dbReference type="EMBL" id="CUS97135.1"/>
    </source>
</evidence>
<reference evidence="3 4" key="1">
    <citation type="submission" date="2015-11" db="EMBL/GenBank/DDBJ databases">
        <authorList>
            <person name="Varghese N."/>
        </authorList>
    </citation>
    <scope>NUCLEOTIDE SEQUENCE [LARGE SCALE GENOMIC DNA]</scope>
    <source>
        <strain evidence="3 4">JGI-24</strain>
    </source>
</reference>
<evidence type="ECO:0000259" key="2">
    <source>
        <dbReference type="PROSITE" id="PS51202"/>
    </source>
</evidence>
<evidence type="ECO:0000313" key="4">
    <source>
        <dbReference type="Proteomes" id="UP000243065"/>
    </source>
</evidence>
<dbReference type="GO" id="GO:0008324">
    <property type="term" value="F:monoatomic cation transmembrane transporter activity"/>
    <property type="evidence" value="ECO:0007669"/>
    <property type="project" value="InterPro"/>
</dbReference>
<feature type="domain" description="RCK C-terminal" evidence="2">
    <location>
        <begin position="136"/>
        <end position="220"/>
    </location>
</feature>
<dbReference type="Gene3D" id="3.30.70.1450">
    <property type="entry name" value="Regulator of K+ conductance, C-terminal domain"/>
    <property type="match status" value="1"/>
</dbReference>
<dbReference type="InterPro" id="IPR036721">
    <property type="entry name" value="RCK_C_sf"/>
</dbReference>
<dbReference type="PROSITE" id="PS51201">
    <property type="entry name" value="RCK_N"/>
    <property type="match status" value="1"/>
</dbReference>
<keyword evidence="4" id="KW-1185">Reference proteome</keyword>
<feature type="domain" description="RCK N-terminal" evidence="1">
    <location>
        <begin position="1"/>
        <end position="119"/>
    </location>
</feature>
<dbReference type="SUPFAM" id="SSF116726">
    <property type="entry name" value="TrkA C-terminal domain-like"/>
    <property type="match status" value="1"/>
</dbReference>
<dbReference type="Pfam" id="PF02080">
    <property type="entry name" value="TrkA_C"/>
    <property type="match status" value="1"/>
</dbReference>
<sequence length="220" mass="24883">MRKFAIIGLGIFGKNLALELAEGDAEVLAIDVNEERINEINHPNITAVKLDSTDVRELERFGLKDMDAVIVTIGENFEALLLTCVLLKELGTDRIIARATEEIHKKILKSIGIKEEDIISPEEEVAKRLSKLLLSDGFIEFFEITKDYEIAWIKAPESFVGKTIRELELRKNYNLLLVTVIKNKKPIGVPDPDTKIDPEDELLIFGKDKDIKKIISHSYV</sequence>
<dbReference type="PANTHER" id="PTHR43833">
    <property type="entry name" value="POTASSIUM CHANNEL PROTEIN 2-RELATED-RELATED"/>
    <property type="match status" value="1"/>
</dbReference>
<dbReference type="InterPro" id="IPR050721">
    <property type="entry name" value="Trk_Ktr_HKT_K-transport"/>
</dbReference>
<proteinExistence type="predicted"/>
<dbReference type="Gene3D" id="3.40.50.720">
    <property type="entry name" value="NAD(P)-binding Rossmann-like Domain"/>
    <property type="match status" value="1"/>
</dbReference>
<name>A0A656D227_KRYT1</name>
<dbReference type="Pfam" id="PF02254">
    <property type="entry name" value="TrkA_N"/>
    <property type="match status" value="1"/>
</dbReference>
<gene>
    <name evidence="3" type="ORF">JGI24_00225</name>
</gene>
<dbReference type="AlphaFoldDB" id="A0A656D227"/>
<evidence type="ECO:0000259" key="1">
    <source>
        <dbReference type="PROSITE" id="PS51201"/>
    </source>
</evidence>
<dbReference type="InterPro" id="IPR036291">
    <property type="entry name" value="NAD(P)-bd_dom_sf"/>
</dbReference>
<dbReference type="Proteomes" id="UP000243065">
    <property type="component" value="Unassembled WGS sequence"/>
</dbReference>
<organism evidence="3 4">
    <name type="scientific">Kryptobacter tengchongensis</name>
    <dbReference type="NCBI Taxonomy" id="1643429"/>
    <lineage>
        <taxon>Bacteria</taxon>
        <taxon>Pseudomonadati</taxon>
        <taxon>Candidatus Kryptoniota</taxon>
        <taxon>Candidatus Kryptobacter</taxon>
    </lineage>
</organism>
<dbReference type="OrthoDB" id="9776294at2"/>
<dbReference type="SUPFAM" id="SSF51735">
    <property type="entry name" value="NAD(P)-binding Rossmann-fold domains"/>
    <property type="match status" value="1"/>
</dbReference>
<dbReference type="InterPro" id="IPR006037">
    <property type="entry name" value="RCK_C"/>
</dbReference>
<dbReference type="EMBL" id="CZVU01000005">
    <property type="protein sequence ID" value="CUS97135.1"/>
    <property type="molecule type" value="Genomic_DNA"/>
</dbReference>
<dbReference type="PROSITE" id="PS51202">
    <property type="entry name" value="RCK_C"/>
    <property type="match status" value="1"/>
</dbReference>
<dbReference type="GO" id="GO:0006813">
    <property type="term" value="P:potassium ion transport"/>
    <property type="evidence" value="ECO:0007669"/>
    <property type="project" value="InterPro"/>
</dbReference>
<accession>A0A656D227</accession>
<protein>
    <submittedName>
        <fullName evidence="3">Trk system potassium uptake protein TrkA</fullName>
    </submittedName>
</protein>
<dbReference type="RefSeq" id="WP_081040907.1">
    <property type="nucleotide sequence ID" value="NZ_CZVU01000005.1"/>
</dbReference>
<dbReference type="PANTHER" id="PTHR43833:SF7">
    <property type="entry name" value="KTR SYSTEM POTASSIUM UPTAKE PROTEIN C"/>
    <property type="match status" value="1"/>
</dbReference>
<dbReference type="InterPro" id="IPR003148">
    <property type="entry name" value="RCK_N"/>
</dbReference>